<name>A0A9N8JNV0_9PEZI</name>
<dbReference type="InterPro" id="IPR056896">
    <property type="entry name" value="SIDD_N"/>
</dbReference>
<feature type="domain" description="Nonribosomal peptide synthetase sidD N-terminal" evidence="1">
    <location>
        <begin position="24"/>
        <end position="139"/>
    </location>
</feature>
<sequence>MGYKHSTEFESGAVSGTSRDCGFSYNMIDLYPQSTSTPTGMREDIVLASWLIVLLRTREGECVSFDWTYHSSSDELEEPIKHISMDKVTEGLQDSIDNVVRTISDQISIAESIKETARLEPVSLLLSTNILSQQSGDSTVRARHRVQ</sequence>
<evidence type="ECO:0000313" key="2">
    <source>
        <dbReference type="EMBL" id="CAD0091812.1"/>
    </source>
</evidence>
<proteinExistence type="predicted"/>
<dbReference type="Proteomes" id="UP000716446">
    <property type="component" value="Unassembled WGS sequence"/>
</dbReference>
<comment type="caution">
    <text evidence="2">The sequence shown here is derived from an EMBL/GenBank/DDBJ whole genome shotgun (WGS) entry which is preliminary data.</text>
</comment>
<keyword evidence="3" id="KW-1185">Reference proteome</keyword>
<dbReference type="EMBL" id="CAIJEN010000013">
    <property type="protein sequence ID" value="CAD0091812.1"/>
    <property type="molecule type" value="Genomic_DNA"/>
</dbReference>
<organism evidence="2 3">
    <name type="scientific">Aureobasidium vineae</name>
    <dbReference type="NCBI Taxonomy" id="2773715"/>
    <lineage>
        <taxon>Eukaryota</taxon>
        <taxon>Fungi</taxon>
        <taxon>Dikarya</taxon>
        <taxon>Ascomycota</taxon>
        <taxon>Pezizomycotina</taxon>
        <taxon>Dothideomycetes</taxon>
        <taxon>Dothideomycetidae</taxon>
        <taxon>Dothideales</taxon>
        <taxon>Saccotheciaceae</taxon>
        <taxon>Aureobasidium</taxon>
    </lineage>
</organism>
<dbReference type="AlphaFoldDB" id="A0A9N8JNV0"/>
<accession>A0A9N8JNV0</accession>
<gene>
    <name evidence="2" type="ORF">AWRI4619_LOCUS6882</name>
</gene>
<dbReference type="Pfam" id="PF24895">
    <property type="entry name" value="SIDD_N"/>
    <property type="match status" value="1"/>
</dbReference>
<reference evidence="2" key="1">
    <citation type="submission" date="2020-06" db="EMBL/GenBank/DDBJ databases">
        <authorList>
            <person name="Onetto C."/>
        </authorList>
    </citation>
    <scope>NUCLEOTIDE SEQUENCE</scope>
</reference>
<protein>
    <recommendedName>
        <fullName evidence="1">Nonribosomal peptide synthetase sidD N-terminal domain-containing protein</fullName>
    </recommendedName>
</protein>
<evidence type="ECO:0000313" key="3">
    <source>
        <dbReference type="Proteomes" id="UP000716446"/>
    </source>
</evidence>
<evidence type="ECO:0000259" key="1">
    <source>
        <dbReference type="Pfam" id="PF24895"/>
    </source>
</evidence>